<reference evidence="2" key="1">
    <citation type="journal article" date="2015" name="Nature">
        <title>Complex archaea that bridge the gap between prokaryotes and eukaryotes.</title>
        <authorList>
            <person name="Spang A."/>
            <person name="Saw J.H."/>
            <person name="Jorgensen S.L."/>
            <person name="Zaremba-Niedzwiedzka K."/>
            <person name="Martijn J."/>
            <person name="Lind A.E."/>
            <person name="van Eijk R."/>
            <person name="Schleper C."/>
            <person name="Guy L."/>
            <person name="Ettema T.J."/>
        </authorList>
    </citation>
    <scope>NUCLEOTIDE SEQUENCE</scope>
</reference>
<sequence length="280" mass="32216">NIVTKYPVKRIELKEKGLSTLKPRKLWFDETVRRLNIDDRGEFMGEFRSGDRLLIVTQKGLVKTVTPELTLHFDEDIVILEKWIPKKPLSAIYWEGEKGLFYIKRFLIDNPDKEENILTDHSKSYLERFMTDYRPRVEIVFAKKRGQERKENWVLNLEEFIAIKGITAMGNQLTKEKVLEINGLASLPYELPEPTKTEDIEVVEEEDSATTPDAEIEIEGTNEKQQTEGSSSKTEISKELPDDSEASKDSSKDKSKENGLNSQSKKSKKDSGEDQPTLFD</sequence>
<comment type="caution">
    <text evidence="2">The sequence shown here is derived from an EMBL/GenBank/DDBJ whole genome shotgun (WGS) entry which is preliminary data.</text>
</comment>
<dbReference type="EMBL" id="LAZR01008035">
    <property type="protein sequence ID" value="KKM81330.1"/>
    <property type="molecule type" value="Genomic_DNA"/>
</dbReference>
<feature type="non-terminal residue" evidence="2">
    <location>
        <position position="1"/>
    </location>
</feature>
<dbReference type="AlphaFoldDB" id="A0A0F9MXG6"/>
<feature type="compositionally biased region" description="Acidic residues" evidence="1">
    <location>
        <begin position="200"/>
        <end position="220"/>
    </location>
</feature>
<evidence type="ECO:0000256" key="1">
    <source>
        <dbReference type="SAM" id="MobiDB-lite"/>
    </source>
</evidence>
<feature type="region of interest" description="Disordered" evidence="1">
    <location>
        <begin position="189"/>
        <end position="280"/>
    </location>
</feature>
<gene>
    <name evidence="2" type="ORF">LCGC14_1330950</name>
</gene>
<protein>
    <submittedName>
        <fullName evidence="2">Uncharacterized protein</fullName>
    </submittedName>
</protein>
<organism evidence="2">
    <name type="scientific">marine sediment metagenome</name>
    <dbReference type="NCBI Taxonomy" id="412755"/>
    <lineage>
        <taxon>unclassified sequences</taxon>
        <taxon>metagenomes</taxon>
        <taxon>ecological metagenomes</taxon>
    </lineage>
</organism>
<accession>A0A0F9MXG6</accession>
<feature type="compositionally biased region" description="Basic and acidic residues" evidence="1">
    <location>
        <begin position="235"/>
        <end position="257"/>
    </location>
</feature>
<name>A0A0F9MXG6_9ZZZZ</name>
<proteinExistence type="predicted"/>
<evidence type="ECO:0000313" key="2">
    <source>
        <dbReference type="EMBL" id="KKM81330.1"/>
    </source>
</evidence>